<dbReference type="KEGG" id="tva:4748643"/>
<keyword evidence="19" id="KW-1185">Reference proteome</keyword>
<organism evidence="18 19">
    <name type="scientific">Trichomonas vaginalis (strain ATCC PRA-98 / G3)</name>
    <dbReference type="NCBI Taxonomy" id="412133"/>
    <lineage>
        <taxon>Eukaryota</taxon>
        <taxon>Metamonada</taxon>
        <taxon>Parabasalia</taxon>
        <taxon>Trichomonadida</taxon>
        <taxon>Trichomonadidae</taxon>
        <taxon>Trichomonas</taxon>
    </lineage>
</organism>
<dbReference type="EMBL" id="DS114070">
    <property type="protein sequence ID" value="EAX90951.1"/>
    <property type="molecule type" value="Genomic_DNA"/>
</dbReference>
<dbReference type="GO" id="GO:0005886">
    <property type="term" value="C:plasma membrane"/>
    <property type="evidence" value="ECO:0007669"/>
    <property type="project" value="UniProtKB-SubCell"/>
</dbReference>
<keyword evidence="3" id="KW-1003">Cell membrane</keyword>
<sequence length="264" mass="27693">MKKNIFYFYLGQQGKFNGFPTFNGGGKGTNSVYGESFAGSGGGASDMRYIFGEWNDTESLKSRIIVSAGGAGSAYYAKFLQGGHGGALTGYSGTQARTASNSYHLTNSIGATNVLGGISGLSNVKSHNLTMNGSFGIGALPYDVNYGSGGGGGYYGGGAGNVVNDCVGSGSGGSSFISGYKDCDAIAKEYTLANPIHTGTPYHYSGYVFSNPTMKDGVASKYTGNGQARITIIHDFFHLKNSCMLLYSMAQLNFYFLIFIFIDS</sequence>
<keyword evidence="14" id="KW-0675">Receptor</keyword>
<comment type="subcellular location">
    <subcellularLocation>
        <location evidence="1">Cell membrane</location>
        <topology evidence="1">Single-pass type I membrane protein</topology>
    </subcellularLocation>
</comment>
<evidence type="ECO:0000259" key="17">
    <source>
        <dbReference type="Pfam" id="PF12810"/>
    </source>
</evidence>
<dbReference type="GO" id="GO:0004714">
    <property type="term" value="F:transmembrane receptor protein tyrosine kinase activity"/>
    <property type="evidence" value="ECO:0007669"/>
    <property type="project" value="UniProtKB-EC"/>
</dbReference>
<evidence type="ECO:0000256" key="15">
    <source>
        <dbReference type="ARBA" id="ARBA00023180"/>
    </source>
</evidence>
<dbReference type="Pfam" id="PF12810">
    <property type="entry name" value="ALK_LTK_GRD"/>
    <property type="match status" value="1"/>
</dbReference>
<evidence type="ECO:0000256" key="6">
    <source>
        <dbReference type="ARBA" id="ARBA00022729"/>
    </source>
</evidence>
<evidence type="ECO:0000256" key="2">
    <source>
        <dbReference type="ARBA" id="ARBA00011902"/>
    </source>
</evidence>
<dbReference type="RefSeq" id="XP_001303881.1">
    <property type="nucleotide sequence ID" value="XM_001303880.1"/>
</dbReference>
<keyword evidence="6" id="KW-0732">Signal</keyword>
<evidence type="ECO:0000256" key="8">
    <source>
        <dbReference type="ARBA" id="ARBA00022777"/>
    </source>
</evidence>
<evidence type="ECO:0000256" key="14">
    <source>
        <dbReference type="ARBA" id="ARBA00023170"/>
    </source>
</evidence>
<evidence type="ECO:0000256" key="9">
    <source>
        <dbReference type="ARBA" id="ARBA00022840"/>
    </source>
</evidence>
<keyword evidence="13" id="KW-1015">Disulfide bond</keyword>
<evidence type="ECO:0000256" key="5">
    <source>
        <dbReference type="ARBA" id="ARBA00022692"/>
    </source>
</evidence>
<keyword evidence="5 16" id="KW-0812">Transmembrane</keyword>
<keyword evidence="11 16" id="KW-0472">Membrane</keyword>
<feature type="transmembrane region" description="Helical" evidence="16">
    <location>
        <begin position="244"/>
        <end position="262"/>
    </location>
</feature>
<evidence type="ECO:0000256" key="4">
    <source>
        <dbReference type="ARBA" id="ARBA00022679"/>
    </source>
</evidence>
<dbReference type="Proteomes" id="UP000001542">
    <property type="component" value="Unassembled WGS sequence"/>
</dbReference>
<dbReference type="AlphaFoldDB" id="A2FVW6"/>
<gene>
    <name evidence="18" type="ORF">TVAG_002240</name>
</gene>
<dbReference type="VEuPathDB" id="TrichDB:TVAG_002240"/>
<reference evidence="18" key="2">
    <citation type="journal article" date="2007" name="Science">
        <title>Draft genome sequence of the sexually transmitted pathogen Trichomonas vaginalis.</title>
        <authorList>
            <person name="Carlton J.M."/>
            <person name="Hirt R.P."/>
            <person name="Silva J.C."/>
            <person name="Delcher A.L."/>
            <person name="Schatz M."/>
            <person name="Zhao Q."/>
            <person name="Wortman J.R."/>
            <person name="Bidwell S.L."/>
            <person name="Alsmark U.C.M."/>
            <person name="Besteiro S."/>
            <person name="Sicheritz-Ponten T."/>
            <person name="Noel C.J."/>
            <person name="Dacks J.B."/>
            <person name="Foster P.G."/>
            <person name="Simillion C."/>
            <person name="Van de Peer Y."/>
            <person name="Miranda-Saavedra D."/>
            <person name="Barton G.J."/>
            <person name="Westrop G.D."/>
            <person name="Mueller S."/>
            <person name="Dessi D."/>
            <person name="Fiori P.L."/>
            <person name="Ren Q."/>
            <person name="Paulsen I."/>
            <person name="Zhang H."/>
            <person name="Bastida-Corcuera F.D."/>
            <person name="Simoes-Barbosa A."/>
            <person name="Brown M.T."/>
            <person name="Hayes R.D."/>
            <person name="Mukherjee M."/>
            <person name="Okumura C.Y."/>
            <person name="Schneider R."/>
            <person name="Smith A.J."/>
            <person name="Vanacova S."/>
            <person name="Villalvazo M."/>
            <person name="Haas B.J."/>
            <person name="Pertea M."/>
            <person name="Feldblyum T.V."/>
            <person name="Utterback T.R."/>
            <person name="Shu C.L."/>
            <person name="Osoegawa K."/>
            <person name="de Jong P.J."/>
            <person name="Hrdy I."/>
            <person name="Horvathova L."/>
            <person name="Zubacova Z."/>
            <person name="Dolezal P."/>
            <person name="Malik S.B."/>
            <person name="Logsdon J.M. Jr."/>
            <person name="Henze K."/>
            <person name="Gupta A."/>
            <person name="Wang C.C."/>
            <person name="Dunne R.L."/>
            <person name="Upcroft J.A."/>
            <person name="Upcroft P."/>
            <person name="White O."/>
            <person name="Salzberg S.L."/>
            <person name="Tang P."/>
            <person name="Chiu C.-H."/>
            <person name="Lee Y.-S."/>
            <person name="Embley T.M."/>
            <person name="Coombs G.H."/>
            <person name="Mottram J.C."/>
            <person name="Tachezy J."/>
            <person name="Fraser-Liggett C.M."/>
            <person name="Johnson P.J."/>
        </authorList>
    </citation>
    <scope>NUCLEOTIDE SEQUENCE [LARGE SCALE GENOMIC DNA]</scope>
    <source>
        <strain evidence="18">G3</strain>
    </source>
</reference>
<dbReference type="InParanoid" id="A2FVW6"/>
<reference evidence="18" key="1">
    <citation type="submission" date="2006-10" db="EMBL/GenBank/DDBJ databases">
        <authorList>
            <person name="Amadeo P."/>
            <person name="Zhao Q."/>
            <person name="Wortman J."/>
            <person name="Fraser-Liggett C."/>
            <person name="Carlton J."/>
        </authorList>
    </citation>
    <scope>NUCLEOTIDE SEQUENCE</scope>
    <source>
        <strain evidence="18">G3</strain>
    </source>
</reference>
<evidence type="ECO:0000256" key="7">
    <source>
        <dbReference type="ARBA" id="ARBA00022741"/>
    </source>
</evidence>
<evidence type="ECO:0000256" key="16">
    <source>
        <dbReference type="SAM" id="Phobius"/>
    </source>
</evidence>
<keyword evidence="15" id="KW-0325">Glycoprotein</keyword>
<keyword evidence="8" id="KW-0418">Kinase</keyword>
<evidence type="ECO:0000256" key="10">
    <source>
        <dbReference type="ARBA" id="ARBA00022989"/>
    </source>
</evidence>
<protein>
    <recommendedName>
        <fullName evidence="2">receptor protein-tyrosine kinase</fullName>
        <ecNumber evidence="2">2.7.10.1</ecNumber>
    </recommendedName>
</protein>
<keyword evidence="9" id="KW-0067">ATP-binding</keyword>
<evidence type="ECO:0000313" key="19">
    <source>
        <dbReference type="Proteomes" id="UP000001542"/>
    </source>
</evidence>
<keyword evidence="4" id="KW-0808">Transferase</keyword>
<evidence type="ECO:0000313" key="18">
    <source>
        <dbReference type="EMBL" id="EAX90951.1"/>
    </source>
</evidence>
<proteinExistence type="predicted"/>
<evidence type="ECO:0000256" key="3">
    <source>
        <dbReference type="ARBA" id="ARBA00022475"/>
    </source>
</evidence>
<evidence type="ECO:0000256" key="1">
    <source>
        <dbReference type="ARBA" id="ARBA00004251"/>
    </source>
</evidence>
<evidence type="ECO:0000256" key="12">
    <source>
        <dbReference type="ARBA" id="ARBA00023137"/>
    </source>
</evidence>
<dbReference type="EC" id="2.7.10.1" evidence="2"/>
<name>A2FVW6_TRIV3</name>
<keyword evidence="7" id="KW-0547">Nucleotide-binding</keyword>
<evidence type="ECO:0000256" key="13">
    <source>
        <dbReference type="ARBA" id="ARBA00023157"/>
    </source>
</evidence>
<keyword evidence="12" id="KW-0829">Tyrosine-protein kinase</keyword>
<evidence type="ECO:0000256" key="11">
    <source>
        <dbReference type="ARBA" id="ARBA00023136"/>
    </source>
</evidence>
<dbReference type="GO" id="GO:0005524">
    <property type="term" value="F:ATP binding"/>
    <property type="evidence" value="ECO:0007669"/>
    <property type="project" value="UniProtKB-KW"/>
</dbReference>
<dbReference type="VEuPathDB" id="TrichDB:TVAGG3_0172130"/>
<accession>A2FVW6</accession>
<keyword evidence="10 16" id="KW-1133">Transmembrane helix</keyword>
<dbReference type="InterPro" id="IPR055163">
    <property type="entry name" value="ALK/LTK-like_GRD"/>
</dbReference>
<dbReference type="SMR" id="A2FVW6"/>
<feature type="domain" description="ALK/LTK-like glycine-rich" evidence="17">
    <location>
        <begin position="2"/>
        <end position="233"/>
    </location>
</feature>